<sequence length="761" mass="85878">MYLVYAIRQSAGGDDVAAELEKQRKAMEDDFGKRRAKFKEMFLQKEEELKREQQRVAELQSLLDDSRTQLAVAEVTFENQLDVERRKHAEEIASIQHLEKEQASSSLEDHAARYQTEIRQLRAQLRALQQQQQQQQSAEEPASFGPHVLTAVTKQLAKKITLGGAVTSASGGGAPASPHGSQDNLDQSMKRAQEDTEMMRSLVIPLEEEIQALKQKLRATDAQLQVQLTARQQLLRADQLLGQLRQAGQLPELAEQLRAQLPEEADGPPPAELVPHMLLYISVLESQNLAVGEDLKYAKQVQSDLRSQLERERQAGRQAAEQLEETQRQRPRRADGAAPSVSPSASQRSLDPDRAQADPEPVGRPGSSLSLDALAADSGSVSSLRLAADAPAGRGGCERCASSESQLQQLQAELKAAEKRRSELSRALERHQQDLSREGRYRKQTEQQWQTLAEQSQKQKRYHELEQRYRRFVSEIQDKLRRLTADRHLVQQELNRLQSENDTLMGKYSACSGELQNEFINLPDRVEDLHEMLLKYKEDLISAKIAREHVEETLRNQLAFMKNEQEALQHEKDAINDELVAEVNKLRRTDGQLSALRDQLSQQTAKNKQMVAALQTQLQEQGTAKVGRRTSSLQEEVSRLKTKVATLQLDLDNSEAVQRDFVKLSQSLQMELERIRQSDTEVRWQHEDDVDACSRCHVGFSLSKRKHHCRHCGKIYCADCVNRTVPSGPSGTMARVCEVCHTLLNRDSAPYFSSEAPAGAE</sequence>
<dbReference type="AlphaFoldDB" id="A0A6A4WGT2"/>
<feature type="coiled-coil region" evidence="15">
    <location>
        <begin position="104"/>
        <end position="138"/>
    </location>
</feature>
<dbReference type="CDD" id="cd15739">
    <property type="entry name" value="FYVE_RABE_unchar"/>
    <property type="match status" value="1"/>
</dbReference>
<dbReference type="InterPro" id="IPR013083">
    <property type="entry name" value="Znf_RING/FYVE/PHD"/>
</dbReference>
<feature type="compositionally biased region" description="Basic and acidic residues" evidence="16">
    <location>
        <begin position="325"/>
        <end position="335"/>
    </location>
</feature>
<comment type="similarity">
    <text evidence="3">Belongs to the rabaptin family.</text>
</comment>
<evidence type="ECO:0000313" key="18">
    <source>
        <dbReference type="EMBL" id="KAF0301211.1"/>
    </source>
</evidence>
<keyword evidence="7" id="KW-0254">Endocytosis</keyword>
<dbReference type="InterPro" id="IPR017455">
    <property type="entry name" value="Znf_FYVE-rel"/>
</dbReference>
<dbReference type="PROSITE" id="PS50178">
    <property type="entry name" value="ZF_FYVE"/>
    <property type="match status" value="1"/>
</dbReference>
<comment type="caution">
    <text evidence="18">The sequence shown here is derived from an EMBL/GenBank/DDBJ whole genome shotgun (WGS) entry which is preliminary data.</text>
</comment>
<dbReference type="InterPro" id="IPR015390">
    <property type="entry name" value="Rabaptin_Rab5-bd_dom"/>
</dbReference>
<dbReference type="EMBL" id="VIIS01001182">
    <property type="protein sequence ID" value="KAF0301212.1"/>
    <property type="molecule type" value="Genomic_DNA"/>
</dbReference>
<evidence type="ECO:0000313" key="19">
    <source>
        <dbReference type="Proteomes" id="UP000440578"/>
    </source>
</evidence>
<keyword evidence="11" id="KW-0862">Zinc</keyword>
<feature type="domain" description="FYVE-type" evidence="17">
    <location>
        <begin position="687"/>
        <end position="745"/>
    </location>
</feature>
<accession>A0A6A4WGT2</accession>
<dbReference type="GO" id="GO:0008270">
    <property type="term" value="F:zinc ion binding"/>
    <property type="evidence" value="ECO:0007669"/>
    <property type="project" value="UniProtKB-KW"/>
</dbReference>
<feature type="compositionally biased region" description="Low complexity" evidence="16">
    <location>
        <begin position="166"/>
        <end position="181"/>
    </location>
</feature>
<dbReference type="GO" id="GO:0005769">
    <property type="term" value="C:early endosome"/>
    <property type="evidence" value="ECO:0007669"/>
    <property type="project" value="UniProtKB-SubCell"/>
</dbReference>
<dbReference type="EMBL" id="VIIS01001182">
    <property type="protein sequence ID" value="KAF0301211.1"/>
    <property type="molecule type" value="Genomic_DNA"/>
</dbReference>
<dbReference type="InterPro" id="IPR011011">
    <property type="entry name" value="Znf_FYVE_PHD"/>
</dbReference>
<reference evidence="18 19" key="1">
    <citation type="submission" date="2019-07" db="EMBL/GenBank/DDBJ databases">
        <title>Draft genome assembly of a fouling barnacle, Amphibalanus amphitrite (Darwin, 1854): The first reference genome for Thecostraca.</title>
        <authorList>
            <person name="Kim W."/>
        </authorList>
    </citation>
    <scope>NUCLEOTIDE SEQUENCE [LARGE SCALE GENOMIC DNA]</scope>
    <source>
        <strain evidence="18">SNU_AA5</strain>
        <tissue evidence="18">Soma without cirri and trophi</tissue>
    </source>
</reference>
<evidence type="ECO:0000256" key="11">
    <source>
        <dbReference type="ARBA" id="ARBA00022833"/>
    </source>
</evidence>
<dbReference type="FunFam" id="1.20.5.730:FF:000005">
    <property type="entry name" value="RABaptiN (Rab effector)"/>
    <property type="match status" value="1"/>
</dbReference>
<evidence type="ECO:0000256" key="15">
    <source>
        <dbReference type="SAM" id="Coils"/>
    </source>
</evidence>
<keyword evidence="9" id="KW-0967">Endosome</keyword>
<name>A0A6A4WGT2_AMPAM</name>
<keyword evidence="5" id="KW-0963">Cytoplasm</keyword>
<evidence type="ECO:0000259" key="17">
    <source>
        <dbReference type="PROSITE" id="PS50178"/>
    </source>
</evidence>
<feature type="region of interest" description="Disordered" evidence="16">
    <location>
        <begin position="308"/>
        <end position="371"/>
    </location>
</feature>
<dbReference type="PANTHER" id="PTHR31179:SF7">
    <property type="entry name" value="FYVE-TYPE DOMAIN-CONTAINING PROTEIN"/>
    <property type="match status" value="1"/>
</dbReference>
<evidence type="ECO:0000256" key="2">
    <source>
        <dbReference type="ARBA" id="ARBA00004496"/>
    </source>
</evidence>
<evidence type="ECO:0000256" key="14">
    <source>
        <dbReference type="PROSITE-ProRule" id="PRU00091"/>
    </source>
</evidence>
<keyword evidence="13 15" id="KW-0175">Coiled coil</keyword>
<protein>
    <submittedName>
        <fullName evidence="18">Rab GTPase-binding effector protein 1</fullName>
    </submittedName>
</protein>
<gene>
    <name evidence="18" type="primary">Rabep1_1</name>
    <name evidence="18" type="ORF">FJT64_026419</name>
</gene>
<evidence type="ECO:0000256" key="7">
    <source>
        <dbReference type="ARBA" id="ARBA00022583"/>
    </source>
</evidence>
<evidence type="ECO:0000256" key="8">
    <source>
        <dbReference type="ARBA" id="ARBA00022723"/>
    </source>
</evidence>
<keyword evidence="8" id="KW-0479">Metal-binding</keyword>
<dbReference type="Proteomes" id="UP000440578">
    <property type="component" value="Unassembled WGS sequence"/>
</dbReference>
<dbReference type="GO" id="GO:0006897">
    <property type="term" value="P:endocytosis"/>
    <property type="evidence" value="ECO:0007669"/>
    <property type="project" value="UniProtKB-KW"/>
</dbReference>
<dbReference type="OrthoDB" id="79940at2759"/>
<dbReference type="InterPro" id="IPR018514">
    <property type="entry name" value="Rabaptin_CC"/>
</dbReference>
<dbReference type="GO" id="GO:0005096">
    <property type="term" value="F:GTPase activator activity"/>
    <property type="evidence" value="ECO:0007669"/>
    <property type="project" value="InterPro"/>
</dbReference>
<dbReference type="InterPro" id="IPR000306">
    <property type="entry name" value="Znf_FYVE"/>
</dbReference>
<dbReference type="Pfam" id="PF01363">
    <property type="entry name" value="FYVE"/>
    <property type="match status" value="1"/>
</dbReference>
<evidence type="ECO:0000256" key="3">
    <source>
        <dbReference type="ARBA" id="ARBA00006603"/>
    </source>
</evidence>
<feature type="coiled-coil region" evidence="15">
    <location>
        <begin position="462"/>
        <end position="507"/>
    </location>
</feature>
<keyword evidence="6" id="KW-0597">Phosphoprotein</keyword>
<dbReference type="InterPro" id="IPR003914">
    <property type="entry name" value="Rabaptin"/>
</dbReference>
<dbReference type="Gene3D" id="3.30.40.10">
    <property type="entry name" value="Zinc/RING finger domain, C3HC4 (zinc finger)"/>
    <property type="match status" value="1"/>
</dbReference>
<evidence type="ECO:0000256" key="13">
    <source>
        <dbReference type="ARBA" id="ARBA00023054"/>
    </source>
</evidence>
<keyword evidence="10 14" id="KW-0863">Zinc-finger</keyword>
<dbReference type="Gene3D" id="1.20.5.730">
    <property type="entry name" value="Single helix bin"/>
    <property type="match status" value="1"/>
</dbReference>
<evidence type="ECO:0000256" key="6">
    <source>
        <dbReference type="ARBA" id="ARBA00022553"/>
    </source>
</evidence>
<feature type="coiled-coil region" evidence="15">
    <location>
        <begin position="35"/>
        <end position="69"/>
    </location>
</feature>
<feature type="coiled-coil region" evidence="15">
    <location>
        <begin position="551"/>
        <end position="578"/>
    </location>
</feature>
<evidence type="ECO:0000256" key="12">
    <source>
        <dbReference type="ARBA" id="ARBA00022927"/>
    </source>
</evidence>
<evidence type="ECO:0000256" key="9">
    <source>
        <dbReference type="ARBA" id="ARBA00022753"/>
    </source>
</evidence>
<keyword evidence="4" id="KW-0813">Transport</keyword>
<evidence type="ECO:0000256" key="16">
    <source>
        <dbReference type="SAM" id="MobiDB-lite"/>
    </source>
</evidence>
<dbReference type="SUPFAM" id="SSF57903">
    <property type="entry name" value="FYVE/PHD zinc finger"/>
    <property type="match status" value="1"/>
</dbReference>
<dbReference type="GO" id="GO:0008083">
    <property type="term" value="F:growth factor activity"/>
    <property type="evidence" value="ECO:0007669"/>
    <property type="project" value="InterPro"/>
</dbReference>
<keyword evidence="19" id="KW-1185">Reference proteome</keyword>
<comment type="subcellular location">
    <subcellularLocation>
        <location evidence="2">Cytoplasm</location>
    </subcellularLocation>
    <subcellularLocation>
        <location evidence="1">Early endosome</location>
    </subcellularLocation>
</comment>
<dbReference type="GO" id="GO:0015031">
    <property type="term" value="P:protein transport"/>
    <property type="evidence" value="ECO:0007669"/>
    <property type="project" value="UniProtKB-KW"/>
</dbReference>
<evidence type="ECO:0000256" key="1">
    <source>
        <dbReference type="ARBA" id="ARBA00004412"/>
    </source>
</evidence>
<evidence type="ECO:0000256" key="5">
    <source>
        <dbReference type="ARBA" id="ARBA00022490"/>
    </source>
</evidence>
<evidence type="ECO:0000256" key="4">
    <source>
        <dbReference type="ARBA" id="ARBA00022448"/>
    </source>
</evidence>
<feature type="region of interest" description="Disordered" evidence="16">
    <location>
        <begin position="166"/>
        <end position="185"/>
    </location>
</feature>
<dbReference type="SMART" id="SM00064">
    <property type="entry name" value="FYVE"/>
    <property type="match status" value="1"/>
</dbReference>
<organism evidence="18 19">
    <name type="scientific">Amphibalanus amphitrite</name>
    <name type="common">Striped barnacle</name>
    <name type="synonym">Balanus amphitrite</name>
    <dbReference type="NCBI Taxonomy" id="1232801"/>
    <lineage>
        <taxon>Eukaryota</taxon>
        <taxon>Metazoa</taxon>
        <taxon>Ecdysozoa</taxon>
        <taxon>Arthropoda</taxon>
        <taxon>Crustacea</taxon>
        <taxon>Multicrustacea</taxon>
        <taxon>Cirripedia</taxon>
        <taxon>Thoracica</taxon>
        <taxon>Thoracicalcarea</taxon>
        <taxon>Balanomorpha</taxon>
        <taxon>Balanoidea</taxon>
        <taxon>Balanidae</taxon>
        <taxon>Amphibalaninae</taxon>
        <taxon>Amphibalanus</taxon>
    </lineage>
</organism>
<evidence type="ECO:0000256" key="10">
    <source>
        <dbReference type="ARBA" id="ARBA00022771"/>
    </source>
</evidence>
<proteinExistence type="inferred from homology"/>
<keyword evidence="12" id="KW-0653">Protein transport</keyword>
<feature type="region of interest" description="Disordered" evidence="16">
    <location>
        <begin position="423"/>
        <end position="442"/>
    </location>
</feature>
<dbReference type="PANTHER" id="PTHR31179">
    <property type="entry name" value="RAB GTPASE-BINDING EFFECTOR PROTEIN"/>
    <property type="match status" value="1"/>
</dbReference>
<dbReference type="Pfam" id="PF03528">
    <property type="entry name" value="Rabaptin"/>
    <property type="match status" value="1"/>
</dbReference>
<dbReference type="Pfam" id="PF09311">
    <property type="entry name" value="Rab5-bind"/>
    <property type="match status" value="1"/>
</dbReference>